<dbReference type="AlphaFoldDB" id="A0A010QLS2"/>
<feature type="transmembrane region" description="Helical" evidence="2">
    <location>
        <begin position="20"/>
        <end position="42"/>
    </location>
</feature>
<dbReference type="eggNOG" id="ENOG502R98C">
    <property type="taxonomic scope" value="Eukaryota"/>
</dbReference>
<name>A0A010QLS2_9PEZI</name>
<keyword evidence="2" id="KW-1133">Transmembrane helix</keyword>
<reference evidence="3 4" key="1">
    <citation type="submission" date="2014-02" db="EMBL/GenBank/DDBJ databases">
        <title>The genome sequence of Colletotrichum fioriniae PJ7.</title>
        <authorList>
            <person name="Baroncelli R."/>
            <person name="Thon M.R."/>
        </authorList>
    </citation>
    <scope>NUCLEOTIDE SEQUENCE [LARGE SCALE GENOMIC DNA]</scope>
    <source>
        <strain evidence="3 4">PJ7</strain>
    </source>
</reference>
<evidence type="ECO:0000256" key="1">
    <source>
        <dbReference type="SAM" id="MobiDB-lite"/>
    </source>
</evidence>
<feature type="compositionally biased region" description="Basic and acidic residues" evidence="1">
    <location>
        <begin position="114"/>
        <end position="126"/>
    </location>
</feature>
<dbReference type="EMBL" id="JARH01000409">
    <property type="protein sequence ID" value="EXF81007.1"/>
    <property type="molecule type" value="Genomic_DNA"/>
</dbReference>
<dbReference type="Proteomes" id="UP000020467">
    <property type="component" value="Unassembled WGS sequence"/>
</dbReference>
<gene>
    <name evidence="3" type="ORF">CFIO01_08912</name>
</gene>
<organism evidence="3 4">
    <name type="scientific">Colletotrichum fioriniae PJ7</name>
    <dbReference type="NCBI Taxonomy" id="1445577"/>
    <lineage>
        <taxon>Eukaryota</taxon>
        <taxon>Fungi</taxon>
        <taxon>Dikarya</taxon>
        <taxon>Ascomycota</taxon>
        <taxon>Pezizomycotina</taxon>
        <taxon>Sordariomycetes</taxon>
        <taxon>Hypocreomycetidae</taxon>
        <taxon>Glomerellales</taxon>
        <taxon>Glomerellaceae</taxon>
        <taxon>Colletotrichum</taxon>
        <taxon>Colletotrichum acutatum species complex</taxon>
    </lineage>
</organism>
<dbReference type="HOGENOM" id="CLU_143633_0_0_1"/>
<dbReference type="OrthoDB" id="4775599at2759"/>
<evidence type="ECO:0000313" key="3">
    <source>
        <dbReference type="EMBL" id="EXF81007.1"/>
    </source>
</evidence>
<dbReference type="KEGG" id="cfj:CFIO01_08912"/>
<comment type="caution">
    <text evidence="3">The sequence shown here is derived from an EMBL/GenBank/DDBJ whole genome shotgun (WGS) entry which is preliminary data.</text>
</comment>
<accession>A0A010QLS2</accession>
<evidence type="ECO:0000256" key="2">
    <source>
        <dbReference type="SAM" id="Phobius"/>
    </source>
</evidence>
<protein>
    <submittedName>
        <fullName evidence="3">Uncharacterized protein</fullName>
    </submittedName>
</protein>
<sequence length="177" mass="19155">MSSSDGSLGSTGSSYSLSNMPYTWILTPLIVFLALGIIATLVQFQRRRRLRKLGLQRPWPRRDLEANRQRGQRSSRNGRWAWTTRSDEGLDEFGEAPPAYEPKAKPGQAYAREGSFEMAHHVEHTARGAMPPPPPIGGTAGVGRGSLPPDYGTATGSTSSSTPPPAVTSPPTAMTRH</sequence>
<feature type="region of interest" description="Disordered" evidence="1">
    <location>
        <begin position="64"/>
        <end position="177"/>
    </location>
</feature>
<keyword evidence="2" id="KW-0472">Membrane</keyword>
<evidence type="ECO:0000313" key="4">
    <source>
        <dbReference type="Proteomes" id="UP000020467"/>
    </source>
</evidence>
<keyword evidence="4" id="KW-1185">Reference proteome</keyword>
<proteinExistence type="predicted"/>
<keyword evidence="2" id="KW-0812">Transmembrane</keyword>